<feature type="region of interest" description="Disordered" evidence="6">
    <location>
        <begin position="1"/>
        <end position="67"/>
    </location>
</feature>
<feature type="compositionally biased region" description="Low complexity" evidence="6">
    <location>
        <begin position="52"/>
        <end position="67"/>
    </location>
</feature>
<dbReference type="InterPro" id="IPR020095">
    <property type="entry name" value="PsdUridine_synth_TruA_C"/>
</dbReference>
<evidence type="ECO:0000256" key="2">
    <source>
        <dbReference type="ARBA" id="ARBA00022694"/>
    </source>
</evidence>
<proteinExistence type="inferred from homology"/>
<dbReference type="NCBIfam" id="TIGR00071">
    <property type="entry name" value="hisT_truA"/>
    <property type="match status" value="1"/>
</dbReference>
<dbReference type="AlphaFoldDB" id="A0A7T0KG98"/>
<comment type="subunit">
    <text evidence="4">Homodimer.</text>
</comment>
<evidence type="ECO:0000313" key="8">
    <source>
        <dbReference type="EMBL" id="QPK79584.1"/>
    </source>
</evidence>
<evidence type="ECO:0000259" key="7">
    <source>
        <dbReference type="Pfam" id="PF01416"/>
    </source>
</evidence>
<protein>
    <recommendedName>
        <fullName evidence="4">tRNA pseudouridine synthase A</fullName>
        <ecNumber evidence="4">5.4.99.12</ecNumber>
    </recommendedName>
    <alternativeName>
        <fullName evidence="4">tRNA pseudouridine(38-40) synthase</fullName>
    </alternativeName>
    <alternativeName>
        <fullName evidence="4">tRNA pseudouridylate synthase I</fullName>
    </alternativeName>
    <alternativeName>
        <fullName evidence="4">tRNA-uridine isomerase I</fullName>
    </alternativeName>
</protein>
<evidence type="ECO:0000256" key="6">
    <source>
        <dbReference type="SAM" id="MobiDB-lite"/>
    </source>
</evidence>
<keyword evidence="2 4" id="KW-0819">tRNA processing</keyword>
<dbReference type="Gene3D" id="3.30.70.660">
    <property type="entry name" value="Pseudouridine synthase I, catalytic domain, C-terminal subdomain"/>
    <property type="match status" value="1"/>
</dbReference>
<dbReference type="KEGG" id="cliz:G7Y31_02415"/>
<feature type="active site" description="Nucleophile" evidence="4">
    <location>
        <position position="131"/>
    </location>
</feature>
<dbReference type="EC" id="5.4.99.12" evidence="4"/>
<keyword evidence="3 4" id="KW-0413">Isomerase</keyword>
<feature type="domain" description="Pseudouridine synthase I TruA alpha/beta" evidence="7">
    <location>
        <begin position="83"/>
        <end position="147"/>
    </location>
</feature>
<dbReference type="GO" id="GO:0160147">
    <property type="term" value="F:tRNA pseudouridine(38-40) synthase activity"/>
    <property type="evidence" value="ECO:0007669"/>
    <property type="project" value="UniProtKB-EC"/>
</dbReference>
<evidence type="ECO:0000256" key="3">
    <source>
        <dbReference type="ARBA" id="ARBA00023235"/>
    </source>
</evidence>
<dbReference type="GO" id="GO:0003723">
    <property type="term" value="F:RNA binding"/>
    <property type="evidence" value="ECO:0007669"/>
    <property type="project" value="InterPro"/>
</dbReference>
<dbReference type="InterPro" id="IPR020103">
    <property type="entry name" value="PsdUridine_synth_cat_dom_sf"/>
</dbReference>
<reference evidence="8 9" key="1">
    <citation type="submission" date="2020-11" db="EMBL/GenBank/DDBJ databases">
        <title>Corynebacterium sp. ZJ-599.</title>
        <authorList>
            <person name="Zhou J."/>
        </authorList>
    </citation>
    <scope>NUCLEOTIDE SEQUENCE [LARGE SCALE GENOMIC DNA]</scope>
    <source>
        <strain evidence="8 9">ZJ-599</strain>
    </source>
</reference>
<dbReference type="InterPro" id="IPR001406">
    <property type="entry name" value="PsdUridine_synth_TruA"/>
</dbReference>
<dbReference type="InterPro" id="IPR020094">
    <property type="entry name" value="TruA/RsuA/RluB/E/F_N"/>
</dbReference>
<evidence type="ECO:0000256" key="5">
    <source>
        <dbReference type="RuleBase" id="RU003792"/>
    </source>
</evidence>
<dbReference type="HAMAP" id="MF_00171">
    <property type="entry name" value="TruA"/>
    <property type="match status" value="1"/>
</dbReference>
<name>A0A7T0KG98_9CORY</name>
<feature type="domain" description="Pseudouridine synthase I TruA alpha/beta" evidence="7">
    <location>
        <begin position="231"/>
        <end position="337"/>
    </location>
</feature>
<evidence type="ECO:0000256" key="1">
    <source>
        <dbReference type="ARBA" id="ARBA00009375"/>
    </source>
</evidence>
<organism evidence="8 9">
    <name type="scientific">Corynebacterium lizhenjunii</name>
    <dbReference type="NCBI Taxonomy" id="2709394"/>
    <lineage>
        <taxon>Bacteria</taxon>
        <taxon>Bacillati</taxon>
        <taxon>Actinomycetota</taxon>
        <taxon>Actinomycetes</taxon>
        <taxon>Mycobacteriales</taxon>
        <taxon>Corynebacteriaceae</taxon>
        <taxon>Corynebacterium</taxon>
    </lineage>
</organism>
<comment type="similarity">
    <text evidence="1 4 5">Belongs to the tRNA pseudouridine synthase TruA family.</text>
</comment>
<dbReference type="EMBL" id="CP064954">
    <property type="protein sequence ID" value="QPK79584.1"/>
    <property type="molecule type" value="Genomic_DNA"/>
</dbReference>
<dbReference type="GO" id="GO:0031119">
    <property type="term" value="P:tRNA pseudouridine synthesis"/>
    <property type="evidence" value="ECO:0007669"/>
    <property type="project" value="UniProtKB-UniRule"/>
</dbReference>
<evidence type="ECO:0000256" key="4">
    <source>
        <dbReference type="HAMAP-Rule" id="MF_00171"/>
    </source>
</evidence>
<dbReference type="Gene3D" id="3.30.70.580">
    <property type="entry name" value="Pseudouridine synthase I, catalytic domain, N-terminal subdomain"/>
    <property type="match status" value="1"/>
</dbReference>
<gene>
    <name evidence="4 8" type="primary">truA</name>
    <name evidence="8" type="ORF">G7Y31_02415</name>
</gene>
<accession>A0A7T0KG98</accession>
<feature type="binding site" evidence="4">
    <location>
        <position position="197"/>
    </location>
    <ligand>
        <name>substrate</name>
    </ligand>
</feature>
<dbReference type="Pfam" id="PF01416">
    <property type="entry name" value="PseudoU_synth_1"/>
    <property type="match status" value="2"/>
</dbReference>
<dbReference type="Proteomes" id="UP000594681">
    <property type="component" value="Chromosome"/>
</dbReference>
<dbReference type="CDD" id="cd02570">
    <property type="entry name" value="PseudoU_synth_EcTruA"/>
    <property type="match status" value="1"/>
</dbReference>
<keyword evidence="9" id="KW-1185">Reference proteome</keyword>
<evidence type="ECO:0000313" key="9">
    <source>
        <dbReference type="Proteomes" id="UP000594681"/>
    </source>
</evidence>
<sequence length="356" mass="37982">MHYAPKLADAPSTPHASKPSAPIRGEQATDAASASPTPLDPAASLRPTSPEPAASRASGPASGASRSVCTAGAGVWRLRIDLAYDGTDFHGWARQKPQGGEELRTVQGVLEDKLSLILRVPVELTVAGRTDAGVHAAGQVAHFDVPVASLDQRSIAGEPGNLVRRLARLLPPDIRVSRCEWAPDGFDARFSALRRHYVYRVSTDPAGVLPTRVRDTAAWPKPVDIHAMQEAANILVGLHDFAAFCKAKPNATTIRDVESFQWVDASTPTEPHVLEAHVTADAFCWSMVRSLVGCCLAVGEGRRDLDFVGTLLGQSTRSSAIPVAPACGLSLVQVDYPAPEDLAARAHLTRDRRTLP</sequence>
<comment type="function">
    <text evidence="4">Formation of pseudouridine at positions 38, 39 and 40 in the anticodon stem and loop of transfer RNAs.</text>
</comment>
<dbReference type="InterPro" id="IPR020097">
    <property type="entry name" value="PsdUridine_synth_TruA_a/b_dom"/>
</dbReference>
<comment type="catalytic activity">
    <reaction evidence="4 5">
        <text>uridine(38/39/40) in tRNA = pseudouridine(38/39/40) in tRNA</text>
        <dbReference type="Rhea" id="RHEA:22376"/>
        <dbReference type="Rhea" id="RHEA-COMP:10085"/>
        <dbReference type="Rhea" id="RHEA-COMP:10087"/>
        <dbReference type="ChEBI" id="CHEBI:65314"/>
        <dbReference type="ChEBI" id="CHEBI:65315"/>
        <dbReference type="EC" id="5.4.99.12"/>
    </reaction>
</comment>
<comment type="caution">
    <text evidence="4">Lacks conserved residue(s) required for the propagation of feature annotation.</text>
</comment>
<dbReference type="SUPFAM" id="SSF55120">
    <property type="entry name" value="Pseudouridine synthase"/>
    <property type="match status" value="1"/>
</dbReference>
<dbReference type="PANTHER" id="PTHR11142:SF0">
    <property type="entry name" value="TRNA PSEUDOURIDINE SYNTHASE-LIKE 1"/>
    <property type="match status" value="1"/>
</dbReference>
<dbReference type="PANTHER" id="PTHR11142">
    <property type="entry name" value="PSEUDOURIDYLATE SYNTHASE"/>
    <property type="match status" value="1"/>
</dbReference>